<evidence type="ECO:0000313" key="2">
    <source>
        <dbReference type="EMBL" id="SFV09227.1"/>
    </source>
</evidence>
<keyword evidence="3" id="KW-1185">Reference proteome</keyword>
<gene>
    <name evidence="2" type="ORF">SAMN05421543_1531</name>
</gene>
<keyword evidence="1" id="KW-0812">Transmembrane</keyword>
<sequence length="56" mass="6293">MLMYAIALFLILGAAIFALQAVQMHVRKEEEANLYWFASAGCLAVPVIGFLIIRFF</sequence>
<protein>
    <submittedName>
        <fullName evidence="2">Uncharacterized protein</fullName>
    </submittedName>
</protein>
<evidence type="ECO:0000256" key="1">
    <source>
        <dbReference type="SAM" id="Phobius"/>
    </source>
</evidence>
<keyword evidence="1" id="KW-0472">Membrane</keyword>
<dbReference type="Proteomes" id="UP000183508">
    <property type="component" value="Unassembled WGS sequence"/>
</dbReference>
<dbReference type="AlphaFoldDB" id="A0A1I7LHU1"/>
<organism evidence="2 3">
    <name type="scientific">Alicyclobacillus macrosporangiidus</name>
    <dbReference type="NCBI Taxonomy" id="392015"/>
    <lineage>
        <taxon>Bacteria</taxon>
        <taxon>Bacillati</taxon>
        <taxon>Bacillota</taxon>
        <taxon>Bacilli</taxon>
        <taxon>Bacillales</taxon>
        <taxon>Alicyclobacillaceae</taxon>
        <taxon>Alicyclobacillus</taxon>
    </lineage>
</organism>
<dbReference type="RefSeq" id="WP_175511591.1">
    <property type="nucleotide sequence ID" value="NZ_FPBV01000053.1"/>
</dbReference>
<proteinExistence type="predicted"/>
<name>A0A1I7LHU1_9BACL</name>
<keyword evidence="1" id="KW-1133">Transmembrane helix</keyword>
<feature type="transmembrane region" description="Helical" evidence="1">
    <location>
        <begin position="34"/>
        <end position="53"/>
    </location>
</feature>
<accession>A0A1I7LHU1</accession>
<evidence type="ECO:0000313" key="3">
    <source>
        <dbReference type="Proteomes" id="UP000183508"/>
    </source>
</evidence>
<reference evidence="3" key="1">
    <citation type="submission" date="2016-10" db="EMBL/GenBank/DDBJ databases">
        <authorList>
            <person name="Varghese N."/>
        </authorList>
    </citation>
    <scope>NUCLEOTIDE SEQUENCE [LARGE SCALE GENOMIC DNA]</scope>
    <source>
        <strain evidence="3">DSM 17980</strain>
    </source>
</reference>
<dbReference type="EMBL" id="FPBV01000053">
    <property type="protein sequence ID" value="SFV09227.1"/>
    <property type="molecule type" value="Genomic_DNA"/>
</dbReference>